<accession>A0A512SVX6</accession>
<reference evidence="2 3" key="1">
    <citation type="submission" date="2019-07" db="EMBL/GenBank/DDBJ databases">
        <title>Whole genome shotgun sequence of Knoellia locipacati NBRC 109775.</title>
        <authorList>
            <person name="Hosoyama A."/>
            <person name="Uohara A."/>
            <person name="Ohji S."/>
            <person name="Ichikawa N."/>
        </authorList>
    </citation>
    <scope>NUCLEOTIDE SEQUENCE [LARGE SCALE GENOMIC DNA]</scope>
    <source>
        <strain evidence="2 3">NBRC 109775</strain>
    </source>
</reference>
<gene>
    <name evidence="2" type="ORF">KLO01_01310</name>
</gene>
<comment type="caution">
    <text evidence="2">The sequence shown here is derived from an EMBL/GenBank/DDBJ whole genome shotgun (WGS) entry which is preliminary data.</text>
</comment>
<evidence type="ECO:0000313" key="3">
    <source>
        <dbReference type="Proteomes" id="UP000321793"/>
    </source>
</evidence>
<name>A0A512SVX6_9MICO</name>
<keyword evidence="1" id="KW-0812">Transmembrane</keyword>
<evidence type="ECO:0008006" key="4">
    <source>
        <dbReference type="Google" id="ProtNLM"/>
    </source>
</evidence>
<dbReference type="RefSeq" id="WP_147061627.1">
    <property type="nucleotide sequence ID" value="NZ_BAABDN010000001.1"/>
</dbReference>
<keyword evidence="1" id="KW-0472">Membrane</keyword>
<dbReference type="AlphaFoldDB" id="A0A512SVX6"/>
<dbReference type="OrthoDB" id="9882487at2"/>
<keyword evidence="3" id="KW-1185">Reference proteome</keyword>
<protein>
    <recommendedName>
        <fullName evidence="4">DUF1499 domain-containing protein</fullName>
    </recommendedName>
</protein>
<dbReference type="Proteomes" id="UP000321793">
    <property type="component" value="Unassembled WGS sequence"/>
</dbReference>
<keyword evidence="1" id="KW-1133">Transmembrane helix</keyword>
<organism evidence="2 3">
    <name type="scientific">Knoellia locipacati</name>
    <dbReference type="NCBI Taxonomy" id="882824"/>
    <lineage>
        <taxon>Bacteria</taxon>
        <taxon>Bacillati</taxon>
        <taxon>Actinomycetota</taxon>
        <taxon>Actinomycetes</taxon>
        <taxon>Micrococcales</taxon>
        <taxon>Intrasporangiaceae</taxon>
        <taxon>Knoellia</taxon>
    </lineage>
</organism>
<feature type="transmembrane region" description="Helical" evidence="1">
    <location>
        <begin position="60"/>
        <end position="78"/>
    </location>
</feature>
<sequence>MSFTLAPGGVRPWRFDLDAARAQWDRTNSRARWFDWAFTALLMVVQGNLQFMVWGGGRRGLVAGVIAGVIFLLLPMLGKAFDRWKERRQGGPAAAGPSSVTQVLTPATGPDVWQAVIVAVGETGFTGATLLDPHTLQAARMRTFLPSHHLTVRVEGAGDQRALVTLWVRPHATLLGEARDLGRSRRYANAVLAAIPGATGVR</sequence>
<evidence type="ECO:0000313" key="2">
    <source>
        <dbReference type="EMBL" id="GEQ12084.1"/>
    </source>
</evidence>
<dbReference type="EMBL" id="BKBA01000002">
    <property type="protein sequence ID" value="GEQ12084.1"/>
    <property type="molecule type" value="Genomic_DNA"/>
</dbReference>
<proteinExistence type="predicted"/>
<evidence type="ECO:0000256" key="1">
    <source>
        <dbReference type="SAM" id="Phobius"/>
    </source>
</evidence>
<feature type="transmembrane region" description="Helical" evidence="1">
    <location>
        <begin position="33"/>
        <end position="54"/>
    </location>
</feature>